<dbReference type="AlphaFoldDB" id="A0A0B8NGT0"/>
<dbReference type="Proteomes" id="UP000031671">
    <property type="component" value="Unassembled WGS sequence"/>
</dbReference>
<sequence>MKLKLLSALVATSVSAISFSTSAATNISVNVKDDSASVQFVDYNHMYKIAFGGADNVRLVSQEFFELFRQDSLKKHTIPVILEAVLFDKGWSKEHGVEGVTLKGLTDTSFTLAFKNANTGIEDTVVFYGSDVTALLDGGMGGIVSSNINIKDNKTRLAVFNPTKDKSSIWIGGGKSDSVKRVSQQFADITGGSKIQGYEVKPLLEALLFPKKGQAGIEGVTLLGLNKNSFLVAINEGEGRYERILFKGDYVADVIAKVTGSETGSGSILDTGDGQSKFAIWNTDERNSIFISGGNPALKGMFGHKLELHKNGNELKTLITKVMSKDGIDGVTVVGLSSDSITLKIKAKGSTMDTLMITGNDVAMALSGTPS</sequence>
<feature type="chain" id="PRO_5002121551" evidence="1">
    <location>
        <begin position="24"/>
        <end position="371"/>
    </location>
</feature>
<proteinExistence type="predicted"/>
<name>A0A0B8NGT0_9VIBR</name>
<evidence type="ECO:0000256" key="1">
    <source>
        <dbReference type="SAM" id="SignalP"/>
    </source>
</evidence>
<evidence type="ECO:0000313" key="3">
    <source>
        <dbReference type="Proteomes" id="UP000031671"/>
    </source>
</evidence>
<reference evidence="2 3" key="1">
    <citation type="submission" date="2015-01" db="EMBL/GenBank/DDBJ databases">
        <title>Vibrio sp. C1 JCM 19231 whole genome shotgun sequence.</title>
        <authorList>
            <person name="Sawabe T."/>
            <person name="Meirelles P."/>
            <person name="Feng G."/>
            <person name="Sayaka M."/>
            <person name="Hattori M."/>
            <person name="Ohkuma M."/>
        </authorList>
    </citation>
    <scope>NUCLEOTIDE SEQUENCE [LARGE SCALE GENOMIC DNA]</scope>
    <source>
        <strain evidence="3">JCM 19231</strain>
    </source>
</reference>
<feature type="signal peptide" evidence="1">
    <location>
        <begin position="1"/>
        <end position="23"/>
    </location>
</feature>
<reference evidence="2 3" key="2">
    <citation type="submission" date="2015-01" db="EMBL/GenBank/DDBJ databases">
        <authorList>
            <consortium name="NBRP consortium"/>
            <person name="Sawabe T."/>
            <person name="Meirelles P."/>
            <person name="Feng G."/>
            <person name="Sayaka M."/>
            <person name="Hattori M."/>
            <person name="Ohkuma M."/>
        </authorList>
    </citation>
    <scope>NUCLEOTIDE SEQUENCE [LARGE SCALE GENOMIC DNA]</scope>
    <source>
        <strain evidence="3">JCM 19231</strain>
    </source>
</reference>
<evidence type="ECO:0000313" key="2">
    <source>
        <dbReference type="EMBL" id="GAM53935.1"/>
    </source>
</evidence>
<keyword evidence="1" id="KW-0732">Signal</keyword>
<organism evidence="2 3">
    <name type="scientific">Vibrio ishigakensis</name>
    <dbReference type="NCBI Taxonomy" id="1481914"/>
    <lineage>
        <taxon>Bacteria</taxon>
        <taxon>Pseudomonadati</taxon>
        <taxon>Pseudomonadota</taxon>
        <taxon>Gammaproteobacteria</taxon>
        <taxon>Vibrionales</taxon>
        <taxon>Vibrionaceae</taxon>
        <taxon>Vibrio</taxon>
    </lineage>
</organism>
<keyword evidence="3" id="KW-1185">Reference proteome</keyword>
<comment type="caution">
    <text evidence="2">The sequence shown here is derived from an EMBL/GenBank/DDBJ whole genome shotgun (WGS) entry which is preliminary data.</text>
</comment>
<gene>
    <name evidence="2" type="ORF">JCM19231_3455</name>
</gene>
<protein>
    <submittedName>
        <fullName evidence="2">Uncharacterized protein</fullName>
    </submittedName>
</protein>
<dbReference type="RefSeq" id="WP_261836814.1">
    <property type="nucleotide sequence ID" value="NZ_AP024882.1"/>
</dbReference>
<accession>A0A0B8NGT0</accession>
<dbReference type="EMBL" id="BBRZ01000001">
    <property type="protein sequence ID" value="GAM53935.1"/>
    <property type="molecule type" value="Genomic_DNA"/>
</dbReference>